<dbReference type="RefSeq" id="WP_061776903.1">
    <property type="nucleotide sequence ID" value="NZ_AYZH01000006.1"/>
</dbReference>
<dbReference type="Proteomes" id="UP000051589">
    <property type="component" value="Unassembled WGS sequence"/>
</dbReference>
<dbReference type="InterPro" id="IPR003488">
    <property type="entry name" value="DprA"/>
</dbReference>
<proteinExistence type="inferred from homology"/>
<feature type="domain" description="Smf/DprA SLOG" evidence="2">
    <location>
        <begin position="83"/>
        <end position="290"/>
    </location>
</feature>
<dbReference type="PATRIC" id="fig|1423803.3.peg.1821"/>
<dbReference type="EMBL" id="AYZH01000006">
    <property type="protein sequence ID" value="KRN02543.1"/>
    <property type="molecule type" value="Genomic_DNA"/>
</dbReference>
<gene>
    <name evidence="3" type="ORF">FD13_GL001764</name>
</gene>
<evidence type="ECO:0000313" key="4">
    <source>
        <dbReference type="Proteomes" id="UP000051589"/>
    </source>
</evidence>
<dbReference type="OrthoDB" id="9785707at2"/>
<dbReference type="Gene3D" id="3.40.50.450">
    <property type="match status" value="1"/>
</dbReference>
<sequence length="291" mass="31830">MQLTLRDFFMRLPLISGIGQQACRTCWHWIQARPTLSGLTADLVDQLCRETTLTSPQAIAIREQLFSPRLDDQVRKNLIFGGCLTIADQAYPDQLREIYAPPVALYFRGDVRLLQATQLAVVGSRQPTAYAIQAMRCLLPAVVDHQICIVSGLAQGVDTLGHQVALAHHGQTVAVIGTGLDRCYPASNRDLMTTLMREQLVLSEYPLGTPGARHHFPERNRIIAGLARTILVVEAAHHSGSLITANIGLQENRNILAVPGPITQKNSVGTNELILAGAKPVLNSGHIIEEF</sequence>
<dbReference type="InterPro" id="IPR057666">
    <property type="entry name" value="DrpA_SLOG"/>
</dbReference>
<dbReference type="STRING" id="1423803.FD13_GL001764"/>
<keyword evidence="4" id="KW-1185">Reference proteome</keyword>
<evidence type="ECO:0000259" key="2">
    <source>
        <dbReference type="Pfam" id="PF02481"/>
    </source>
</evidence>
<dbReference type="PANTHER" id="PTHR43022">
    <property type="entry name" value="PROTEIN SMF"/>
    <property type="match status" value="1"/>
</dbReference>
<dbReference type="NCBIfam" id="TIGR00732">
    <property type="entry name" value="dprA"/>
    <property type="match status" value="1"/>
</dbReference>
<dbReference type="SUPFAM" id="SSF102405">
    <property type="entry name" value="MCP/YpsA-like"/>
    <property type="match status" value="1"/>
</dbReference>
<protein>
    <submittedName>
        <fullName evidence="3">Rossmann fold nucleotide-binding protein for DNA uptake</fullName>
    </submittedName>
</protein>
<accession>A0A0R2DEV2</accession>
<dbReference type="PANTHER" id="PTHR43022:SF1">
    <property type="entry name" value="PROTEIN SMF"/>
    <property type="match status" value="1"/>
</dbReference>
<organism evidence="3 4">
    <name type="scientific">Levilactobacillus senmaizukei DSM 21775 = NBRC 103853</name>
    <dbReference type="NCBI Taxonomy" id="1423803"/>
    <lineage>
        <taxon>Bacteria</taxon>
        <taxon>Bacillati</taxon>
        <taxon>Bacillota</taxon>
        <taxon>Bacilli</taxon>
        <taxon>Lactobacillales</taxon>
        <taxon>Lactobacillaceae</taxon>
        <taxon>Levilactobacillus</taxon>
    </lineage>
</organism>
<comment type="caution">
    <text evidence="3">The sequence shown here is derived from an EMBL/GenBank/DDBJ whole genome shotgun (WGS) entry which is preliminary data.</text>
</comment>
<dbReference type="GO" id="GO:0009294">
    <property type="term" value="P:DNA-mediated transformation"/>
    <property type="evidence" value="ECO:0007669"/>
    <property type="project" value="InterPro"/>
</dbReference>
<comment type="similarity">
    <text evidence="1">Belongs to the DprA/Smf family.</text>
</comment>
<evidence type="ECO:0000313" key="3">
    <source>
        <dbReference type="EMBL" id="KRN02543.1"/>
    </source>
</evidence>
<dbReference type="Pfam" id="PF02481">
    <property type="entry name" value="DNA_processg_A"/>
    <property type="match status" value="1"/>
</dbReference>
<reference evidence="3 4" key="1">
    <citation type="journal article" date="2015" name="Genome Announc.">
        <title>Expanding the biotechnology potential of lactobacilli through comparative genomics of 213 strains and associated genera.</title>
        <authorList>
            <person name="Sun Z."/>
            <person name="Harris H.M."/>
            <person name="McCann A."/>
            <person name="Guo C."/>
            <person name="Argimon S."/>
            <person name="Zhang W."/>
            <person name="Yang X."/>
            <person name="Jeffery I.B."/>
            <person name="Cooney J.C."/>
            <person name="Kagawa T.F."/>
            <person name="Liu W."/>
            <person name="Song Y."/>
            <person name="Salvetti E."/>
            <person name="Wrobel A."/>
            <person name="Rasinkangas P."/>
            <person name="Parkhill J."/>
            <person name="Rea M.C."/>
            <person name="O'Sullivan O."/>
            <person name="Ritari J."/>
            <person name="Douillard F.P."/>
            <person name="Paul Ross R."/>
            <person name="Yang R."/>
            <person name="Briner A.E."/>
            <person name="Felis G.E."/>
            <person name="de Vos W.M."/>
            <person name="Barrangou R."/>
            <person name="Klaenhammer T.R."/>
            <person name="Caufield P.W."/>
            <person name="Cui Y."/>
            <person name="Zhang H."/>
            <person name="O'Toole P.W."/>
        </authorList>
    </citation>
    <scope>NUCLEOTIDE SEQUENCE [LARGE SCALE GENOMIC DNA]</scope>
    <source>
        <strain evidence="3 4">DSM 21775</strain>
    </source>
</reference>
<evidence type="ECO:0000256" key="1">
    <source>
        <dbReference type="ARBA" id="ARBA00006525"/>
    </source>
</evidence>
<name>A0A0R2DEV2_9LACO</name>
<dbReference type="AlphaFoldDB" id="A0A0R2DEV2"/>